<sequence length="92" mass="9639">MKCEITAEAALGQLALHEQDTEILNTAILTGRTVAVPIKVVSIEENSAVTDISEAVECKSSGEDVIKVSPCHPVPSAVHISPAKGKQPGKNH</sequence>
<dbReference type="EMBL" id="QUSF01000066">
    <property type="protein sequence ID" value="RLV96877.1"/>
    <property type="molecule type" value="Genomic_DNA"/>
</dbReference>
<keyword evidence="3" id="KW-1185">Reference proteome</keyword>
<dbReference type="Proteomes" id="UP000276834">
    <property type="component" value="Unassembled WGS sequence"/>
</dbReference>
<dbReference type="AlphaFoldDB" id="A0A3L8S3Q0"/>
<dbReference type="PANTHER" id="PTHR13388:SF4">
    <property type="entry name" value="TRANSMEMBRANE PROTEIN 132C"/>
    <property type="match status" value="1"/>
</dbReference>
<dbReference type="InterPro" id="IPR031437">
    <property type="entry name" value="Ig_TMEM132_4th"/>
</dbReference>
<protein>
    <recommendedName>
        <fullName evidence="1">Transmembrane protein family 132 fourth domain-containing protein</fullName>
    </recommendedName>
</protein>
<organism evidence="2 3">
    <name type="scientific">Chloebia gouldiae</name>
    <name type="common">Gouldian finch</name>
    <name type="synonym">Erythrura gouldiae</name>
    <dbReference type="NCBI Taxonomy" id="44316"/>
    <lineage>
        <taxon>Eukaryota</taxon>
        <taxon>Metazoa</taxon>
        <taxon>Chordata</taxon>
        <taxon>Craniata</taxon>
        <taxon>Vertebrata</taxon>
        <taxon>Euteleostomi</taxon>
        <taxon>Archelosauria</taxon>
        <taxon>Archosauria</taxon>
        <taxon>Dinosauria</taxon>
        <taxon>Saurischia</taxon>
        <taxon>Theropoda</taxon>
        <taxon>Coelurosauria</taxon>
        <taxon>Aves</taxon>
        <taxon>Neognathae</taxon>
        <taxon>Neoaves</taxon>
        <taxon>Telluraves</taxon>
        <taxon>Australaves</taxon>
        <taxon>Passeriformes</taxon>
        <taxon>Passeroidea</taxon>
        <taxon>Passeridae</taxon>
        <taxon>Chloebia</taxon>
    </lineage>
</organism>
<reference evidence="2 3" key="1">
    <citation type="journal article" date="2018" name="Proc. R. Soc. B">
        <title>A non-coding region near Follistatin controls head colour polymorphism in the Gouldian finch.</title>
        <authorList>
            <person name="Toomey M.B."/>
            <person name="Marques C.I."/>
            <person name="Andrade P."/>
            <person name="Araujo P.M."/>
            <person name="Sabatino S."/>
            <person name="Gazda M.A."/>
            <person name="Afonso S."/>
            <person name="Lopes R.J."/>
            <person name="Corbo J.C."/>
            <person name="Carneiro M."/>
        </authorList>
    </citation>
    <scope>NUCLEOTIDE SEQUENCE [LARGE SCALE GENOMIC DNA]</scope>
    <source>
        <strain evidence="2">Red01</strain>
        <tissue evidence="2">Muscle</tissue>
    </source>
</reference>
<name>A0A3L8S3Q0_CHLGU</name>
<comment type="caution">
    <text evidence="2">The sequence shown here is derived from an EMBL/GenBank/DDBJ whole genome shotgun (WGS) entry which is preliminary data.</text>
</comment>
<dbReference type="PANTHER" id="PTHR13388">
    <property type="entry name" value="DETONATOR, ISOFORM E"/>
    <property type="match status" value="1"/>
</dbReference>
<gene>
    <name evidence="2" type="ORF">DV515_00012359</name>
</gene>
<evidence type="ECO:0000259" key="1">
    <source>
        <dbReference type="Pfam" id="PF16070"/>
    </source>
</evidence>
<evidence type="ECO:0000313" key="3">
    <source>
        <dbReference type="Proteomes" id="UP000276834"/>
    </source>
</evidence>
<evidence type="ECO:0000313" key="2">
    <source>
        <dbReference type="EMBL" id="RLV96877.1"/>
    </source>
</evidence>
<feature type="domain" description="Transmembrane protein family 132 fourth" evidence="1">
    <location>
        <begin position="17"/>
        <end position="72"/>
    </location>
</feature>
<dbReference type="Pfam" id="PF16070">
    <property type="entry name" value="Ig_TMEM132_4th"/>
    <property type="match status" value="1"/>
</dbReference>
<dbReference type="InterPro" id="IPR026307">
    <property type="entry name" value="TMEM132"/>
</dbReference>
<proteinExistence type="predicted"/>
<dbReference type="OrthoDB" id="10026202at2759"/>
<accession>A0A3L8S3Q0</accession>